<dbReference type="AlphaFoldDB" id="A0A5E7QKM7"/>
<name>A0A5E7QKM7_PSEFL</name>
<dbReference type="Proteomes" id="UP000349468">
    <property type="component" value="Unassembled WGS sequence"/>
</dbReference>
<reference evidence="1 2" key="1">
    <citation type="submission" date="2019-09" db="EMBL/GenBank/DDBJ databases">
        <authorList>
            <person name="Chandra G."/>
            <person name="Truman W A."/>
        </authorList>
    </citation>
    <scope>NUCLEOTIDE SEQUENCE [LARGE SCALE GENOMIC DNA]</scope>
    <source>
        <strain evidence="1">PS870</strain>
    </source>
</reference>
<evidence type="ECO:0000313" key="2">
    <source>
        <dbReference type="Proteomes" id="UP000349468"/>
    </source>
</evidence>
<gene>
    <name evidence="1" type="ORF">PS870_06564</name>
</gene>
<evidence type="ECO:0000313" key="1">
    <source>
        <dbReference type="EMBL" id="VVP62329.1"/>
    </source>
</evidence>
<sequence>MKLRVQSGSSDQFARIVVLAQVAQFGQQPLNRFFPDTVNGHDQVAHLAHVRVVIDVVFDCLVRFSDLFFDVAQHRVDRGFNLLIGHIQTIALHSIHPLEIIQAAHQGFELAILQRLRRPQRKPFILFAGEVSDQFGIAFIGFDPT</sequence>
<organism evidence="1 2">
    <name type="scientific">Pseudomonas fluorescens</name>
    <dbReference type="NCBI Taxonomy" id="294"/>
    <lineage>
        <taxon>Bacteria</taxon>
        <taxon>Pseudomonadati</taxon>
        <taxon>Pseudomonadota</taxon>
        <taxon>Gammaproteobacteria</taxon>
        <taxon>Pseudomonadales</taxon>
        <taxon>Pseudomonadaceae</taxon>
        <taxon>Pseudomonas</taxon>
    </lineage>
</organism>
<dbReference type="EMBL" id="CABVIK010000098">
    <property type="protein sequence ID" value="VVP62329.1"/>
    <property type="molecule type" value="Genomic_DNA"/>
</dbReference>
<proteinExistence type="predicted"/>
<protein>
    <submittedName>
        <fullName evidence="1">Uncharacterized protein</fullName>
    </submittedName>
</protein>
<accession>A0A5E7QKM7</accession>